<dbReference type="GO" id="GO:0005737">
    <property type="term" value="C:cytoplasm"/>
    <property type="evidence" value="ECO:0007669"/>
    <property type="project" value="TreeGrafter"/>
</dbReference>
<proteinExistence type="inferred from homology"/>
<keyword evidence="6" id="KW-0106">Calcium</keyword>
<dbReference type="InterPro" id="IPR024607">
    <property type="entry name" value="Sulfatase_CS"/>
</dbReference>
<evidence type="ECO:0000256" key="5">
    <source>
        <dbReference type="ARBA" id="ARBA00022801"/>
    </source>
</evidence>
<dbReference type="RefSeq" id="WP_121068013.1">
    <property type="nucleotide sequence ID" value="NZ_RBIQ01000009.1"/>
</dbReference>
<dbReference type="OrthoDB" id="9763552at2"/>
<dbReference type="EMBL" id="RBIQ01000009">
    <property type="protein sequence ID" value="RKR12179.1"/>
    <property type="molecule type" value="Genomic_DNA"/>
</dbReference>
<feature type="domain" description="Sulfatase N-terminal" evidence="7">
    <location>
        <begin position="38"/>
        <end position="408"/>
    </location>
</feature>
<keyword evidence="5" id="KW-0378">Hydrolase</keyword>
<dbReference type="InterPro" id="IPR035874">
    <property type="entry name" value="IDS"/>
</dbReference>
<dbReference type="Proteomes" id="UP000269412">
    <property type="component" value="Unassembled WGS sequence"/>
</dbReference>
<reference evidence="8 9" key="1">
    <citation type="submission" date="2018-10" db="EMBL/GenBank/DDBJ databases">
        <title>Genomic Encyclopedia of Archaeal and Bacterial Type Strains, Phase II (KMG-II): from individual species to whole genera.</title>
        <authorList>
            <person name="Goeker M."/>
        </authorList>
    </citation>
    <scope>NUCLEOTIDE SEQUENCE [LARGE SCALE GENOMIC DNA]</scope>
    <source>
        <strain evidence="8 9">DSM 25230</strain>
    </source>
</reference>
<gene>
    <name evidence="8" type="ORF">CLV91_2304</name>
</gene>
<dbReference type="Pfam" id="PF00884">
    <property type="entry name" value="Sulfatase"/>
    <property type="match status" value="1"/>
</dbReference>
<keyword evidence="4" id="KW-0732">Signal</keyword>
<dbReference type="InterPro" id="IPR017850">
    <property type="entry name" value="Alkaline_phosphatase_core_sf"/>
</dbReference>
<dbReference type="PANTHER" id="PTHR45953">
    <property type="entry name" value="IDURONATE 2-SULFATASE"/>
    <property type="match status" value="1"/>
</dbReference>
<evidence type="ECO:0000313" key="9">
    <source>
        <dbReference type="Proteomes" id="UP000269412"/>
    </source>
</evidence>
<comment type="caution">
    <text evidence="8">The sequence shown here is derived from an EMBL/GenBank/DDBJ whole genome shotgun (WGS) entry which is preliminary data.</text>
</comment>
<evidence type="ECO:0000256" key="1">
    <source>
        <dbReference type="ARBA" id="ARBA00001913"/>
    </source>
</evidence>
<protein>
    <submittedName>
        <fullName evidence="8">Arylsulfatase A-like enzyme</fullName>
    </submittedName>
</protein>
<dbReference type="GO" id="GO:0004423">
    <property type="term" value="F:iduronate-2-sulfatase activity"/>
    <property type="evidence" value="ECO:0007669"/>
    <property type="project" value="InterPro"/>
</dbReference>
<organism evidence="8 9">
    <name type="scientific">Maribacter vaceletii</name>
    <dbReference type="NCBI Taxonomy" id="1206816"/>
    <lineage>
        <taxon>Bacteria</taxon>
        <taxon>Pseudomonadati</taxon>
        <taxon>Bacteroidota</taxon>
        <taxon>Flavobacteriia</taxon>
        <taxon>Flavobacteriales</taxon>
        <taxon>Flavobacteriaceae</taxon>
        <taxon>Maribacter</taxon>
    </lineage>
</organism>
<evidence type="ECO:0000256" key="3">
    <source>
        <dbReference type="ARBA" id="ARBA00022723"/>
    </source>
</evidence>
<dbReference type="PROSITE" id="PS00523">
    <property type="entry name" value="SULFATASE_1"/>
    <property type="match status" value="1"/>
</dbReference>
<dbReference type="GO" id="GO:0046872">
    <property type="term" value="F:metal ion binding"/>
    <property type="evidence" value="ECO:0007669"/>
    <property type="project" value="UniProtKB-KW"/>
</dbReference>
<evidence type="ECO:0000256" key="4">
    <source>
        <dbReference type="ARBA" id="ARBA00022729"/>
    </source>
</evidence>
<dbReference type="InterPro" id="IPR000917">
    <property type="entry name" value="Sulfatase_N"/>
</dbReference>
<sequence length="560" mass="63593">MQVVNNSYCKHFFFFFIGLIVVGCQENKKTVVTEKKKPNILFLAIDDLRPEIGAYGSEIAITPNIDKLASDGLLFNKAYCQQPICSPSRASLMTGARPETINVIENWTYFREANPDIVTLPQHFIKNGYEAVHTGKIFHKDKWSDVGKSWSREPAYDKMTIKKSNAPGGYALKENQEFSKKSTADVIAKYGKNAPRNGLGKGPAYEKADVPDSFYEDGYNAELAIATLKDMLQKNPDKPFFLGMGMKKPHLNWLAPEKYWDLYDPEKIQLATEPDGPKDGATMGLHPSFELRARYGIPKKGPINNEMARTLKHAYLACVSYIDAQVGLMINALEEAGVRDNTIIILWSDHGWHLGDMGIWGKATNYEIATRVPLIIWTPDMAKEVRGKKSDALVELVDMYPTLSELAGLDLPKHIEGQSFKPLLTNPNQTWKTAAFSQFPNPALREWAANPLSKGMRETYFGPLIEEVEGKIKEQQKDKWDREFFENRLMGYAMRTQQYRFIVWKDYTQPEKEPLFIELYDHNADPTETINIANDNPNLVSKLLLQFNKGWKGNMATVIK</sequence>
<dbReference type="Gene3D" id="3.40.720.10">
    <property type="entry name" value="Alkaline Phosphatase, subunit A"/>
    <property type="match status" value="1"/>
</dbReference>
<accession>A0A495E6J1</accession>
<dbReference type="PANTHER" id="PTHR45953:SF1">
    <property type="entry name" value="IDURONATE 2-SULFATASE"/>
    <property type="match status" value="1"/>
</dbReference>
<name>A0A495E6J1_9FLAO</name>
<dbReference type="AlphaFoldDB" id="A0A495E6J1"/>
<keyword evidence="9" id="KW-1185">Reference proteome</keyword>
<dbReference type="CDD" id="cd16030">
    <property type="entry name" value="iduronate-2-sulfatase"/>
    <property type="match status" value="1"/>
</dbReference>
<evidence type="ECO:0000313" key="8">
    <source>
        <dbReference type="EMBL" id="RKR12179.1"/>
    </source>
</evidence>
<comment type="similarity">
    <text evidence="2">Belongs to the sulfatase family.</text>
</comment>
<evidence type="ECO:0000256" key="6">
    <source>
        <dbReference type="ARBA" id="ARBA00022837"/>
    </source>
</evidence>
<evidence type="ECO:0000256" key="2">
    <source>
        <dbReference type="ARBA" id="ARBA00008779"/>
    </source>
</evidence>
<comment type="cofactor">
    <cofactor evidence="1">
        <name>Ca(2+)</name>
        <dbReference type="ChEBI" id="CHEBI:29108"/>
    </cofactor>
</comment>
<dbReference type="SUPFAM" id="SSF53649">
    <property type="entry name" value="Alkaline phosphatase-like"/>
    <property type="match status" value="1"/>
</dbReference>
<evidence type="ECO:0000259" key="7">
    <source>
        <dbReference type="Pfam" id="PF00884"/>
    </source>
</evidence>
<keyword evidence="3" id="KW-0479">Metal-binding</keyword>